<dbReference type="Proteomes" id="UP000291469">
    <property type="component" value="Chromosome"/>
</dbReference>
<proteinExistence type="predicted"/>
<gene>
    <name evidence="2" type="ORF">ER308_19260</name>
</gene>
<keyword evidence="1" id="KW-0472">Membrane</keyword>
<evidence type="ECO:0000256" key="1">
    <source>
        <dbReference type="SAM" id="Phobius"/>
    </source>
</evidence>
<dbReference type="RefSeq" id="WP_131156488.1">
    <property type="nucleotide sequence ID" value="NZ_CP036402.1"/>
</dbReference>
<keyword evidence="3" id="KW-1185">Reference proteome</keyword>
<keyword evidence="1" id="KW-1133">Transmembrane helix</keyword>
<keyword evidence="1" id="KW-0812">Transmembrane</keyword>
<dbReference type="KEGG" id="erz:ER308_19260"/>
<feature type="transmembrane region" description="Helical" evidence="1">
    <location>
        <begin position="6"/>
        <end position="23"/>
    </location>
</feature>
<dbReference type="EMBL" id="CP036402">
    <property type="protein sequence ID" value="QBI21496.1"/>
    <property type="molecule type" value="Genomic_DNA"/>
</dbReference>
<name>A0A411YJX1_9ACTN</name>
<evidence type="ECO:0000313" key="2">
    <source>
        <dbReference type="EMBL" id="QBI21496.1"/>
    </source>
</evidence>
<protein>
    <submittedName>
        <fullName evidence="2">Uncharacterized protein</fullName>
    </submittedName>
</protein>
<accession>A0A411YJX1</accession>
<evidence type="ECO:0000313" key="3">
    <source>
        <dbReference type="Proteomes" id="UP000291469"/>
    </source>
</evidence>
<reference evidence="2 3" key="1">
    <citation type="submission" date="2019-01" db="EMBL/GenBank/DDBJ databases">
        <title>Egibacter rhizosphaerae EGI 80759T.</title>
        <authorList>
            <person name="Chen D.-D."/>
            <person name="Tian Y."/>
            <person name="Jiao J.-Y."/>
            <person name="Zhang X.-T."/>
            <person name="Zhang Y.-G."/>
            <person name="Zhang Y."/>
            <person name="Xiao M."/>
            <person name="Shu W.-S."/>
            <person name="Li W.-J."/>
        </authorList>
    </citation>
    <scope>NUCLEOTIDE SEQUENCE [LARGE SCALE GENOMIC DNA]</scope>
    <source>
        <strain evidence="2 3">EGI 80759</strain>
    </source>
</reference>
<sequence>MIRRPFYALLGLGAGITLGVYAIRKFDEAQRKLAPEELGRSAAARAGTFGDRLRDALAEGRSVAASREAELRAAHRPRDPGA</sequence>
<organism evidence="2 3">
    <name type="scientific">Egibacter rhizosphaerae</name>
    <dbReference type="NCBI Taxonomy" id="1670831"/>
    <lineage>
        <taxon>Bacteria</taxon>
        <taxon>Bacillati</taxon>
        <taxon>Actinomycetota</taxon>
        <taxon>Nitriliruptoria</taxon>
        <taxon>Egibacterales</taxon>
        <taxon>Egibacteraceae</taxon>
        <taxon>Egibacter</taxon>
    </lineage>
</organism>
<dbReference type="AlphaFoldDB" id="A0A411YJX1"/>